<sequence>MGVGLSGAIARLFQDNHLTPLIMLLSIILGVLAVVATPKEEEPQIDVTMADIMVAFPGASAREVESAIATPAEQVMSEIAGVKHVYSVSRQGQAVITVQFEVGIPRREALVRLYNQVYFNQDWLPANLGASQPLVKPKGIDDVPVMTLTLYDPQQGHSGEELTRLAHMLEVALKRLPGTRNVYTVGGIPDRVDIRFDPALLAGFGLTVDDLQQALLAANSSSQEVRITRNNLSIPIQVGALLTHVDEVRRLVVGMDQGAAVYLEDVASISRGNTVADQSVMTGFGPAHQGSYLKSTRQNDNNSAFIGQPGQVFPAVTLAIAKKPGENAVDITRAIERRVEQLRNRALPVDVEVLVTRDYGETASQKALKLISDLISATLCVVLLVLVAMGWRQALIVGVAVLITLLLTLVFSWAWGFTLNRVSLFALIFSIGILVDDGIVITENINRRIQNSRRPIKEIIPLAVDEVGTPTIMASLTIMAALLPMAFVSGLMGPYMSPIPINASAGMALSQIVAFIVVPWLALRLLRHKKGELAQPENESKVSANSSSDSSFETSAEGVNPRILGLFSRVLVPFLGGHRLRRGLLASGVILLTLGATALPVFQAVILKMLPFDDKSELQVVVDMPEDTPVEVTARVLMEMGHYLETVEDVDNWQTYAGTAAPINFNGLIRQYYLRSDPYQGDIQVNFSSGDRRDQQSHNIAQSLRQPLTAIGERYGASVKIVEVPPGPPVLSPLVAEIYAVDPRQRSTLARSVAAGMQEVNGLVDIDTTLETPLRQWEVVVDRDRAARLGVSQQQVVTALQTALGGSGVSYLHDDHAKYPVPIRVILSDANKARPAALLSLNLRSRDGGLVPLASIVDIREADWQGAIYHKDLLPVTYVTADMAGAIDSPLYGMFAMVDQLQQRAGAPEQFFIRQPDLPEAGALKWDGEWQITYETFRDMGMAYSVGLFMIFVLLVAQFRSYLLPLVIMAPIPLTLMGIMPGHALLGREFTATSMIGMIALAGIIVRNSILLVVFIRQLLDEGMSLEDAVVQAGAVRIKPIALTAVSAMIGAYFILNDPIFNGLAISLVFGLAVSTLLTVIVVPLSYYAMARRRWI</sequence>
<feature type="transmembrane region" description="Helical" evidence="1">
    <location>
        <begin position="1036"/>
        <end position="1056"/>
    </location>
</feature>
<dbReference type="Gene3D" id="1.20.1640.10">
    <property type="entry name" value="Multidrug efflux transporter AcrB transmembrane domain"/>
    <property type="match status" value="2"/>
</dbReference>
<feature type="transmembrane region" description="Helical" evidence="1">
    <location>
        <begin position="966"/>
        <end position="986"/>
    </location>
</feature>
<dbReference type="PATRIC" id="fig|330734.3.peg.230"/>
<dbReference type="GO" id="GO:0042910">
    <property type="term" value="F:xenobiotic transmembrane transporter activity"/>
    <property type="evidence" value="ECO:0007669"/>
    <property type="project" value="TreeGrafter"/>
</dbReference>
<dbReference type="SUPFAM" id="SSF82866">
    <property type="entry name" value="Multidrug efflux transporter AcrB transmembrane domain"/>
    <property type="match status" value="2"/>
</dbReference>
<organism evidence="2 3">
    <name type="scientific">Marinobacter psychrophilus</name>
    <dbReference type="NCBI Taxonomy" id="330734"/>
    <lineage>
        <taxon>Bacteria</taxon>
        <taxon>Pseudomonadati</taxon>
        <taxon>Pseudomonadota</taxon>
        <taxon>Gammaproteobacteria</taxon>
        <taxon>Pseudomonadales</taxon>
        <taxon>Marinobacteraceae</taxon>
        <taxon>Marinobacter</taxon>
    </lineage>
</organism>
<dbReference type="InterPro" id="IPR001036">
    <property type="entry name" value="Acrflvin-R"/>
</dbReference>
<evidence type="ECO:0000313" key="3">
    <source>
        <dbReference type="Proteomes" id="UP000036406"/>
    </source>
</evidence>
<dbReference type="AlphaFoldDB" id="A0A0H4I561"/>
<dbReference type="SUPFAM" id="SSF82693">
    <property type="entry name" value="Multidrug efflux transporter AcrB pore domain, PN1, PN2, PC1 and PC2 subdomains"/>
    <property type="match status" value="3"/>
</dbReference>
<reference evidence="2 3" key="1">
    <citation type="submission" date="2015-05" db="EMBL/GenBank/DDBJ databases">
        <title>Complete genome of Marinobacter psychrophilus strain 20041T isolated from sea-ice of the Canadian Basin.</title>
        <authorList>
            <person name="Song L."/>
            <person name="Ren L."/>
            <person name="Yu Y."/>
            <person name="Wang X."/>
        </authorList>
    </citation>
    <scope>NUCLEOTIDE SEQUENCE [LARGE SCALE GENOMIC DNA]</scope>
    <source>
        <strain evidence="2 3">20041</strain>
    </source>
</reference>
<feature type="transmembrane region" description="Helical" evidence="1">
    <location>
        <begin position="462"/>
        <end position="487"/>
    </location>
</feature>
<dbReference type="PRINTS" id="PR00702">
    <property type="entry name" value="ACRIFLAVINRP"/>
</dbReference>
<dbReference type="SUPFAM" id="SSF82714">
    <property type="entry name" value="Multidrug efflux transporter AcrB TolC docking domain, DN and DC subdomains"/>
    <property type="match status" value="2"/>
</dbReference>
<feature type="transmembrane region" description="Helical" evidence="1">
    <location>
        <begin position="1068"/>
        <end position="1090"/>
    </location>
</feature>
<keyword evidence="3" id="KW-1185">Reference proteome</keyword>
<gene>
    <name evidence="2" type="ORF">ABA45_01065</name>
</gene>
<protein>
    <submittedName>
        <fullName evidence="2">Multidrug transporter AcrB</fullName>
    </submittedName>
</protein>
<dbReference type="Gene3D" id="3.30.70.1430">
    <property type="entry name" value="Multidrug efflux transporter AcrB pore domain"/>
    <property type="match status" value="2"/>
</dbReference>
<feature type="transmembrane region" description="Helical" evidence="1">
    <location>
        <begin position="584"/>
        <end position="606"/>
    </location>
</feature>
<keyword evidence="1" id="KW-0812">Transmembrane</keyword>
<name>A0A0H4I561_9GAMM</name>
<dbReference type="PANTHER" id="PTHR32063:SF16">
    <property type="entry name" value="CATION EFFLUX SYSTEM (ACRB_ACRD_ACRF FAMILY)"/>
    <property type="match status" value="1"/>
</dbReference>
<feature type="transmembrane region" description="Helical" evidence="1">
    <location>
        <begin position="367"/>
        <end position="387"/>
    </location>
</feature>
<dbReference type="InterPro" id="IPR027463">
    <property type="entry name" value="AcrB_DN_DC_subdom"/>
</dbReference>
<dbReference type="Pfam" id="PF00873">
    <property type="entry name" value="ACR_tran"/>
    <property type="match status" value="2"/>
</dbReference>
<feature type="transmembrane region" description="Helical" evidence="1">
    <location>
        <begin position="941"/>
        <end position="959"/>
    </location>
</feature>
<accession>A0A0H4I561</accession>
<dbReference type="KEGG" id="mpq:ABA45_01065"/>
<feature type="transmembrane region" description="Helical" evidence="1">
    <location>
        <begin position="394"/>
        <end position="416"/>
    </location>
</feature>
<proteinExistence type="predicted"/>
<dbReference type="EMBL" id="CP011494">
    <property type="protein sequence ID" value="AKO54149.1"/>
    <property type="molecule type" value="Genomic_DNA"/>
</dbReference>
<dbReference type="PANTHER" id="PTHR32063">
    <property type="match status" value="1"/>
</dbReference>
<keyword evidence="1" id="KW-1133">Transmembrane helix</keyword>
<feature type="transmembrane region" description="Helical" evidence="1">
    <location>
        <begin position="499"/>
        <end position="523"/>
    </location>
</feature>
<dbReference type="Gene3D" id="3.30.2090.10">
    <property type="entry name" value="Multidrug efflux transporter AcrB TolC docking domain, DN and DC subdomains"/>
    <property type="match status" value="2"/>
</dbReference>
<dbReference type="Gene3D" id="3.30.70.1440">
    <property type="entry name" value="Multidrug efflux transporter AcrB pore domain"/>
    <property type="match status" value="1"/>
</dbReference>
<dbReference type="STRING" id="330734.ABA45_01065"/>
<evidence type="ECO:0000256" key="1">
    <source>
        <dbReference type="SAM" id="Phobius"/>
    </source>
</evidence>
<evidence type="ECO:0000313" key="2">
    <source>
        <dbReference type="EMBL" id="AKO54149.1"/>
    </source>
</evidence>
<dbReference type="Proteomes" id="UP000036406">
    <property type="component" value="Chromosome"/>
</dbReference>
<dbReference type="GO" id="GO:0005886">
    <property type="term" value="C:plasma membrane"/>
    <property type="evidence" value="ECO:0007669"/>
    <property type="project" value="TreeGrafter"/>
</dbReference>
<dbReference type="Gene3D" id="3.30.70.1320">
    <property type="entry name" value="Multidrug efflux transporter AcrB pore domain like"/>
    <property type="match status" value="1"/>
</dbReference>
<keyword evidence="1" id="KW-0472">Membrane</keyword>
<feature type="transmembrane region" description="Helical" evidence="1">
    <location>
        <begin position="992"/>
        <end position="1016"/>
    </location>
</feature>
<feature type="transmembrane region" description="Helical" evidence="1">
    <location>
        <begin position="422"/>
        <end position="441"/>
    </location>
</feature>